<organism evidence="1 2">
    <name type="scientific">Lyngbya confervoides BDU141951</name>
    <dbReference type="NCBI Taxonomy" id="1574623"/>
    <lineage>
        <taxon>Bacteria</taxon>
        <taxon>Bacillati</taxon>
        <taxon>Cyanobacteriota</taxon>
        <taxon>Cyanophyceae</taxon>
        <taxon>Oscillatoriophycideae</taxon>
        <taxon>Oscillatoriales</taxon>
        <taxon>Microcoleaceae</taxon>
        <taxon>Lyngbya</taxon>
    </lineage>
</organism>
<dbReference type="Pfam" id="PF05990">
    <property type="entry name" value="DUF900"/>
    <property type="match status" value="1"/>
</dbReference>
<dbReference type="AlphaFoldDB" id="A0ABD4T961"/>
<dbReference type="InterPro" id="IPR029058">
    <property type="entry name" value="AB_hydrolase_fold"/>
</dbReference>
<dbReference type="GO" id="GO:0016787">
    <property type="term" value="F:hydrolase activity"/>
    <property type="evidence" value="ECO:0007669"/>
    <property type="project" value="UniProtKB-KW"/>
</dbReference>
<dbReference type="PANTHER" id="PTHR36513">
    <property type="entry name" value="ABC TRANSMEMBRANE TYPE-1 DOMAIN-CONTAINING PROTEIN"/>
    <property type="match status" value="1"/>
</dbReference>
<sequence length="349" mass="39523">MTTIYFGTNRQLLPGNDFGPRFSEEGLDNLRFGRAEVQGENFNQYEIQVAPENLAAREPVLGSVQVFSQVQAEMQAAAEDTILFIHGFNTSFREALTAAAQLHHKITTPKNAAEPRLRLNMCLFSWPSDGETILSGANAQSRIAYHNDRLDARASGAAFARGFLKLADFIHGGTQRCPRRIHLLAHSMGNYVLRYALQDLRSFRGDRLPRLFDQMILMAADEDDDAFESDDKLGLLTQLTRRTSVYFNREDLALWASDRIKGNPPRLGSDGPLHPQTLPRNVYPIDCTDVVSRLSEPSEHSYHIRVERVLQDLRQVLAGNIPDEIRGRKFVAETNRYRLLMNANQLQIR</sequence>
<keyword evidence="2" id="KW-1185">Reference proteome</keyword>
<keyword evidence="1" id="KW-0378">Hydrolase</keyword>
<dbReference type="EMBL" id="JTHE03000104">
    <property type="protein sequence ID" value="MCM1984805.1"/>
    <property type="molecule type" value="Genomic_DNA"/>
</dbReference>
<proteinExistence type="predicted"/>
<dbReference type="Proteomes" id="UP000031561">
    <property type="component" value="Unassembled WGS sequence"/>
</dbReference>
<dbReference type="SUPFAM" id="SSF53474">
    <property type="entry name" value="alpha/beta-Hydrolases"/>
    <property type="match status" value="1"/>
</dbReference>
<evidence type="ECO:0000313" key="1">
    <source>
        <dbReference type="EMBL" id="MCM1984805.1"/>
    </source>
</evidence>
<dbReference type="InterPro" id="IPR010297">
    <property type="entry name" value="DUF900_hydrolase"/>
</dbReference>
<dbReference type="RefSeq" id="WP_166277125.1">
    <property type="nucleotide sequence ID" value="NZ_JTHE03000104.1"/>
</dbReference>
<reference evidence="1 2" key="1">
    <citation type="journal article" date="2015" name="Genome Announc.">
        <title>Draft Genome Sequence of Filamentous Marine Cyanobacterium Lyngbya confervoides Strain BDU141951.</title>
        <authorList>
            <person name="Chandrababunaidu M.M."/>
            <person name="Sen D."/>
            <person name="Tripathy S."/>
        </authorList>
    </citation>
    <scope>NUCLEOTIDE SEQUENCE [LARGE SCALE GENOMIC DNA]</scope>
    <source>
        <strain evidence="1 2">BDU141951</strain>
    </source>
</reference>
<name>A0ABD4T961_9CYAN</name>
<comment type="caution">
    <text evidence="1">The sequence shown here is derived from an EMBL/GenBank/DDBJ whole genome shotgun (WGS) entry which is preliminary data.</text>
</comment>
<accession>A0ABD4T961</accession>
<evidence type="ECO:0000313" key="2">
    <source>
        <dbReference type="Proteomes" id="UP000031561"/>
    </source>
</evidence>
<gene>
    <name evidence="1" type="ORF">QQ91_0018445</name>
</gene>
<protein>
    <submittedName>
        <fullName evidence="1">Alpha/beta hydrolase</fullName>
    </submittedName>
</protein>
<dbReference type="Gene3D" id="3.40.50.1820">
    <property type="entry name" value="alpha/beta hydrolase"/>
    <property type="match status" value="1"/>
</dbReference>
<dbReference type="PANTHER" id="PTHR36513:SF1">
    <property type="entry name" value="TRANSMEMBRANE PROTEIN"/>
    <property type="match status" value="1"/>
</dbReference>